<gene>
    <name evidence="1" type="ORF">STVIR_8086</name>
</gene>
<dbReference type="Proteomes" id="UP000011205">
    <property type="component" value="Unassembled WGS sequence"/>
</dbReference>
<dbReference type="AlphaFoldDB" id="L8P6H3"/>
<protein>
    <submittedName>
        <fullName evidence="1">Putative Magnesium or manganese-dependent protein phosphatase</fullName>
    </submittedName>
</protein>
<accession>L8P6H3</accession>
<proteinExistence type="predicted"/>
<dbReference type="EMBL" id="AMLP01000258">
    <property type="protein sequence ID" value="ELS50927.1"/>
    <property type="molecule type" value="Genomic_DNA"/>
</dbReference>
<reference evidence="1 2" key="1">
    <citation type="journal article" date="2013" name="Genome Announc.">
        <title>Draft Genome Sequence of Streptomyces viridochromogenes Strain Tu57, Producer of Avilamycin.</title>
        <authorList>
            <person name="Gruning B.A."/>
            <person name="Erxleben A."/>
            <person name="Hahnlein A."/>
            <person name="Gunther S."/>
        </authorList>
    </citation>
    <scope>NUCLEOTIDE SEQUENCE [LARGE SCALE GENOMIC DNA]</scope>
    <source>
        <strain evidence="1 2">Tue57</strain>
    </source>
</reference>
<name>L8P6H3_STRVR</name>
<organism evidence="1 2">
    <name type="scientific">Streptomyces viridochromogenes Tue57</name>
    <dbReference type="NCBI Taxonomy" id="1160705"/>
    <lineage>
        <taxon>Bacteria</taxon>
        <taxon>Bacillati</taxon>
        <taxon>Actinomycetota</taxon>
        <taxon>Actinomycetes</taxon>
        <taxon>Kitasatosporales</taxon>
        <taxon>Streptomycetaceae</taxon>
        <taxon>Streptomyces</taxon>
    </lineage>
</organism>
<sequence length="68" mass="7022">MATDEAILAGERLLAVNLRPAAPTGSVAGLRDTTELRALAGAGAVTVDTWVSRPMRVADCATSSIIRN</sequence>
<evidence type="ECO:0000313" key="2">
    <source>
        <dbReference type="Proteomes" id="UP000011205"/>
    </source>
</evidence>
<evidence type="ECO:0000313" key="1">
    <source>
        <dbReference type="EMBL" id="ELS50927.1"/>
    </source>
</evidence>
<comment type="caution">
    <text evidence="1">The sequence shown here is derived from an EMBL/GenBank/DDBJ whole genome shotgun (WGS) entry which is preliminary data.</text>
</comment>